<gene>
    <name evidence="1" type="ORF">CR513_40471</name>
</gene>
<evidence type="ECO:0000313" key="1">
    <source>
        <dbReference type="EMBL" id="RDX79141.1"/>
    </source>
</evidence>
<reference evidence="1" key="1">
    <citation type="submission" date="2018-05" db="EMBL/GenBank/DDBJ databases">
        <title>Draft genome of Mucuna pruriens seed.</title>
        <authorList>
            <person name="Nnadi N.E."/>
            <person name="Vos R."/>
            <person name="Hasami M.H."/>
            <person name="Devisetty U.K."/>
            <person name="Aguiy J.C."/>
        </authorList>
    </citation>
    <scope>NUCLEOTIDE SEQUENCE [LARGE SCALE GENOMIC DNA]</scope>
    <source>
        <strain evidence="1">JCA_2017</strain>
    </source>
</reference>
<keyword evidence="2" id="KW-1185">Reference proteome</keyword>
<protein>
    <recommendedName>
        <fullName evidence="3">Copia protein</fullName>
    </recommendedName>
</protein>
<dbReference type="Proteomes" id="UP000257109">
    <property type="component" value="Unassembled WGS sequence"/>
</dbReference>
<dbReference type="OrthoDB" id="411615at2759"/>
<evidence type="ECO:0008006" key="3">
    <source>
        <dbReference type="Google" id="ProtNLM"/>
    </source>
</evidence>
<proteinExistence type="predicted"/>
<name>A0A371FLK4_MUCPR</name>
<dbReference type="EMBL" id="QJKJ01008624">
    <property type="protein sequence ID" value="RDX79141.1"/>
    <property type="molecule type" value="Genomic_DNA"/>
</dbReference>
<feature type="non-terminal residue" evidence="1">
    <location>
        <position position="1"/>
    </location>
</feature>
<accession>A0A371FLK4</accession>
<evidence type="ECO:0000313" key="2">
    <source>
        <dbReference type="Proteomes" id="UP000257109"/>
    </source>
</evidence>
<sequence>MDLDLVLEVEEPIPTLDNLQKTSKKPSIKHLHIWGCLAEERPYRPHERKLDSRKRNVRILKEVEPEKKETIRDIVFKEESLNDIENEDDIGLTEDDPINFCQAMQSYISKKWIDAMKDEMKSMQENDVWDLVELPEGDVKTAKTSHLDTSIYWLEELYLGSLLKHTFTTPSTIAAEFVLASRHPTMGYDCKTLSRVYRRPMALKVH</sequence>
<dbReference type="AlphaFoldDB" id="A0A371FLK4"/>
<comment type="caution">
    <text evidence="1">The sequence shown here is derived from an EMBL/GenBank/DDBJ whole genome shotgun (WGS) entry which is preliminary data.</text>
</comment>
<organism evidence="1 2">
    <name type="scientific">Mucuna pruriens</name>
    <name type="common">Velvet bean</name>
    <name type="synonym">Dolichos pruriens</name>
    <dbReference type="NCBI Taxonomy" id="157652"/>
    <lineage>
        <taxon>Eukaryota</taxon>
        <taxon>Viridiplantae</taxon>
        <taxon>Streptophyta</taxon>
        <taxon>Embryophyta</taxon>
        <taxon>Tracheophyta</taxon>
        <taxon>Spermatophyta</taxon>
        <taxon>Magnoliopsida</taxon>
        <taxon>eudicotyledons</taxon>
        <taxon>Gunneridae</taxon>
        <taxon>Pentapetalae</taxon>
        <taxon>rosids</taxon>
        <taxon>fabids</taxon>
        <taxon>Fabales</taxon>
        <taxon>Fabaceae</taxon>
        <taxon>Papilionoideae</taxon>
        <taxon>50 kb inversion clade</taxon>
        <taxon>NPAAA clade</taxon>
        <taxon>indigoferoid/millettioid clade</taxon>
        <taxon>Phaseoleae</taxon>
        <taxon>Mucuna</taxon>
    </lineage>
</organism>